<sequence>MKVIRAEARGLPVIVYTAVMEYPITQDTMHWNPLDNNTSLNRYVLLLYHFFLAILCSINNQERIDRLALLPEDITCARTLLNALNDSQEPKVHLIHAVFLPLCYIRKPAGNNIIAASKWNNPIECLIAIHALQEKGQFIDLSLAAPVFAQLKYHIRGAILYKDLRTISKHDNDPLESVKAVAKQTIQVGTNTPFNAIRIYQKYATALAMSSTQPLTTRVSEDGMQISYKGHLLSICAWRQGLMQPLEETEAAVKEILPGLDINIQISRKDGDNWSDVKTLGYSWIEHAHLKAKFKNTLMKHYIEHGNIYCIRNGVMVLNASIVTRILHQLGEINQRICMLVYFPPGGNSRISEHGDHKLVNGNRPRTVFRDGDDIWFSIRRTKTENRTRMDTFIPTKCPPRLSQLIETLQLILRPFEATLVQHLFGKEACLITKQFFWEFLPGYCDINVGAQEYRQLYVEICRVFVGSELESFLDGDDVGDDDVGIRQQSHSAAVARSHYAVEEGCLPSMTSQMLQRFGRMSDMFCEVWGGKEGKPARQPIRTRQNLIQEVASTILDSIDTNSNLYEAAIVRIISATLSHLHAQWAQELSTSIKKNIVDSLIDSIAWRSYITQMKAHISG</sequence>
<gene>
    <name evidence="1" type="ORF">M422DRAFT_269970</name>
</gene>
<dbReference type="EMBL" id="KN837299">
    <property type="protein sequence ID" value="KIJ28757.1"/>
    <property type="molecule type" value="Genomic_DNA"/>
</dbReference>
<dbReference type="Proteomes" id="UP000054279">
    <property type="component" value="Unassembled WGS sequence"/>
</dbReference>
<name>A0A0C9UIK0_SPHS4</name>
<protein>
    <submittedName>
        <fullName evidence="1">Uncharacterized protein</fullName>
    </submittedName>
</protein>
<evidence type="ECO:0000313" key="2">
    <source>
        <dbReference type="Proteomes" id="UP000054279"/>
    </source>
</evidence>
<reference evidence="1 2" key="1">
    <citation type="submission" date="2014-06" db="EMBL/GenBank/DDBJ databases">
        <title>Evolutionary Origins and Diversification of the Mycorrhizal Mutualists.</title>
        <authorList>
            <consortium name="DOE Joint Genome Institute"/>
            <consortium name="Mycorrhizal Genomics Consortium"/>
            <person name="Kohler A."/>
            <person name="Kuo A."/>
            <person name="Nagy L.G."/>
            <person name="Floudas D."/>
            <person name="Copeland A."/>
            <person name="Barry K.W."/>
            <person name="Cichocki N."/>
            <person name="Veneault-Fourrey C."/>
            <person name="LaButti K."/>
            <person name="Lindquist E.A."/>
            <person name="Lipzen A."/>
            <person name="Lundell T."/>
            <person name="Morin E."/>
            <person name="Murat C."/>
            <person name="Riley R."/>
            <person name="Ohm R."/>
            <person name="Sun H."/>
            <person name="Tunlid A."/>
            <person name="Henrissat B."/>
            <person name="Grigoriev I.V."/>
            <person name="Hibbett D.S."/>
            <person name="Martin F."/>
        </authorList>
    </citation>
    <scope>NUCLEOTIDE SEQUENCE [LARGE SCALE GENOMIC DNA]</scope>
    <source>
        <strain evidence="1 2">SS14</strain>
    </source>
</reference>
<proteinExistence type="predicted"/>
<dbReference type="AlphaFoldDB" id="A0A0C9UIK0"/>
<dbReference type="OrthoDB" id="2799352at2759"/>
<evidence type="ECO:0000313" key="1">
    <source>
        <dbReference type="EMBL" id="KIJ28757.1"/>
    </source>
</evidence>
<organism evidence="1 2">
    <name type="scientific">Sphaerobolus stellatus (strain SS14)</name>
    <dbReference type="NCBI Taxonomy" id="990650"/>
    <lineage>
        <taxon>Eukaryota</taxon>
        <taxon>Fungi</taxon>
        <taxon>Dikarya</taxon>
        <taxon>Basidiomycota</taxon>
        <taxon>Agaricomycotina</taxon>
        <taxon>Agaricomycetes</taxon>
        <taxon>Phallomycetidae</taxon>
        <taxon>Geastrales</taxon>
        <taxon>Sphaerobolaceae</taxon>
        <taxon>Sphaerobolus</taxon>
    </lineage>
</organism>
<dbReference type="HOGENOM" id="CLU_009231_0_0_1"/>
<accession>A0A0C9UIK0</accession>
<keyword evidence="2" id="KW-1185">Reference proteome</keyword>